<dbReference type="CDD" id="cd00090">
    <property type="entry name" value="HTH_ARSR"/>
    <property type="match status" value="1"/>
</dbReference>
<proteinExistence type="predicted"/>
<dbReference type="NCBIfam" id="TIGR04176">
    <property type="entry name" value="MarR_EPS"/>
    <property type="match status" value="1"/>
</dbReference>
<dbReference type="SUPFAM" id="SSF46785">
    <property type="entry name" value="Winged helix' DNA-binding domain"/>
    <property type="match status" value="1"/>
</dbReference>
<sequence>MLHLLQENAEMSQRELAEAVGISVGGVHYVLSALIEKGLVKLGNFTAAKDKRRYAYILTPKGIAAKAAIARRVLRRKIDEYEALKAEIDALRDEIGEEPAPGGLGAVRR</sequence>
<dbReference type="InterPro" id="IPR011991">
    <property type="entry name" value="ArsR-like_HTH"/>
</dbReference>
<dbReference type="EMBL" id="CP083239">
    <property type="protein sequence ID" value="UOK72793.1"/>
    <property type="molecule type" value="Genomic_DNA"/>
</dbReference>
<dbReference type="AlphaFoldDB" id="A0A9E7A4V9"/>
<dbReference type="Gene3D" id="1.10.10.10">
    <property type="entry name" value="Winged helix-like DNA-binding domain superfamily/Winged helix DNA-binding domain"/>
    <property type="match status" value="1"/>
</dbReference>
<evidence type="ECO:0000256" key="1">
    <source>
        <dbReference type="SAM" id="Coils"/>
    </source>
</evidence>
<dbReference type="KEGG" id="apol:K9D25_08865"/>
<organism evidence="2 3">
    <name type="scientific">Ancylobacter polymorphus</name>
    <dbReference type="NCBI Taxonomy" id="223390"/>
    <lineage>
        <taxon>Bacteria</taxon>
        <taxon>Pseudomonadati</taxon>
        <taxon>Pseudomonadota</taxon>
        <taxon>Alphaproteobacteria</taxon>
        <taxon>Hyphomicrobiales</taxon>
        <taxon>Xanthobacteraceae</taxon>
        <taxon>Ancylobacter</taxon>
    </lineage>
</organism>
<dbReference type="Pfam" id="PF13412">
    <property type="entry name" value="HTH_24"/>
    <property type="match status" value="1"/>
</dbReference>
<dbReference type="GO" id="GO:0006355">
    <property type="term" value="P:regulation of DNA-templated transcription"/>
    <property type="evidence" value="ECO:0007669"/>
    <property type="project" value="UniProtKB-ARBA"/>
</dbReference>
<reference evidence="2" key="1">
    <citation type="submission" date="2021-09" db="EMBL/GenBank/DDBJ databases">
        <title>Network and meta-omics reveal the key degrader and cooperation patterns in an efficient 1,4-dioxane-degrading microbial community.</title>
        <authorList>
            <person name="Dai C."/>
        </authorList>
    </citation>
    <scope>NUCLEOTIDE SEQUENCE</scope>
    <source>
        <strain evidence="2">ZM13</strain>
    </source>
</reference>
<gene>
    <name evidence="2" type="ORF">K9D25_08865</name>
</gene>
<accession>A0A9E7A4V9</accession>
<dbReference type="InterPro" id="IPR036388">
    <property type="entry name" value="WH-like_DNA-bd_sf"/>
</dbReference>
<protein>
    <submittedName>
        <fullName evidence="2">MarR family EPS-associated transcriptional regulator</fullName>
    </submittedName>
</protein>
<evidence type="ECO:0000313" key="2">
    <source>
        <dbReference type="EMBL" id="UOK72793.1"/>
    </source>
</evidence>
<keyword evidence="1" id="KW-0175">Coiled coil</keyword>
<dbReference type="Proteomes" id="UP000831684">
    <property type="component" value="Chromosome"/>
</dbReference>
<evidence type="ECO:0000313" key="3">
    <source>
        <dbReference type="Proteomes" id="UP000831684"/>
    </source>
</evidence>
<feature type="coiled-coil region" evidence="1">
    <location>
        <begin position="67"/>
        <end position="94"/>
    </location>
</feature>
<dbReference type="InterPro" id="IPR036390">
    <property type="entry name" value="WH_DNA-bd_sf"/>
</dbReference>
<name>A0A9E7A4V9_9HYPH</name>
<dbReference type="InterPro" id="IPR026433">
    <property type="entry name" value="MarR_EPS"/>
</dbReference>